<sequence>MQQAAFSTDHFFPLEGEEFNFAVTRSNPAVIKDFPELESTALSKILDDNELLRRIQLTDKKLRSTIKAIELEILPNNKGRPVETARWRYVVRNGVVMAKKNVGIRQIFVTTIPERLTYCFANKIHKEFGCSSLNGLMKEASVLIEAPKIKDAFKAIMGRCRKCSFHRALPNIFNPLKQYNDFNPSEIGEVVSWDQISRLSELNNRKMIKFWVLTDHLSSASFLSVVEGPCSKSNREALILALKKLRPEKFGKSRTRVVMDSARVNTPLVDDPELTHLKIKVECMTAHSRSKNNLAILDTRVAKMTKYLTLALNEIKDAYLIAERVSTEHNRIRGAHGYSPVELLTEVDQFTNEKLEIDWQMLIKIRRTAREMSRLANEKMMKAGKFRVPMNLSPFVEGDSYGGTTDSPIKLGDIVLISGIFDKNNSRPFYKISISEQFPDGIDFENQLIHTTKMDLKRKNKQANKVWSFNCIRCVIDGTSDMKLPPTEDEKFEILYFEL</sequence>
<protein>
    <submittedName>
        <fullName evidence="1">Uncharacterized protein</fullName>
    </submittedName>
</protein>
<dbReference type="InParanoid" id="E4X296"/>
<organism evidence="1">
    <name type="scientific">Oikopleura dioica</name>
    <name type="common">Tunicate</name>
    <dbReference type="NCBI Taxonomy" id="34765"/>
    <lineage>
        <taxon>Eukaryota</taxon>
        <taxon>Metazoa</taxon>
        <taxon>Chordata</taxon>
        <taxon>Tunicata</taxon>
        <taxon>Appendicularia</taxon>
        <taxon>Copelata</taxon>
        <taxon>Oikopleuridae</taxon>
        <taxon>Oikopleura</taxon>
    </lineage>
</organism>
<dbReference type="EMBL" id="FN653022">
    <property type="protein sequence ID" value="CBY07414.1"/>
    <property type="molecule type" value="Genomic_DNA"/>
</dbReference>
<gene>
    <name evidence="1" type="ORF">GSOID_T00017091001</name>
</gene>
<accession>E4X296</accession>
<evidence type="ECO:0000313" key="2">
    <source>
        <dbReference type="Proteomes" id="UP000001307"/>
    </source>
</evidence>
<dbReference type="Proteomes" id="UP000001307">
    <property type="component" value="Unassembled WGS sequence"/>
</dbReference>
<dbReference type="AlphaFoldDB" id="E4X296"/>
<reference evidence="1" key="1">
    <citation type="journal article" date="2010" name="Science">
        <title>Plasticity of animal genome architecture unmasked by rapid evolution of a pelagic tunicate.</title>
        <authorList>
            <person name="Denoeud F."/>
            <person name="Henriet S."/>
            <person name="Mungpakdee S."/>
            <person name="Aury J.M."/>
            <person name="Da Silva C."/>
            <person name="Brinkmann H."/>
            <person name="Mikhaleva J."/>
            <person name="Olsen L.C."/>
            <person name="Jubin C."/>
            <person name="Canestro C."/>
            <person name="Bouquet J.M."/>
            <person name="Danks G."/>
            <person name="Poulain J."/>
            <person name="Campsteijn C."/>
            <person name="Adamski M."/>
            <person name="Cross I."/>
            <person name="Yadetie F."/>
            <person name="Muffato M."/>
            <person name="Louis A."/>
            <person name="Butcher S."/>
            <person name="Tsagkogeorga G."/>
            <person name="Konrad A."/>
            <person name="Singh S."/>
            <person name="Jensen M.F."/>
            <person name="Cong E.H."/>
            <person name="Eikeseth-Otteraa H."/>
            <person name="Noel B."/>
            <person name="Anthouard V."/>
            <person name="Porcel B.M."/>
            <person name="Kachouri-Lafond R."/>
            <person name="Nishino A."/>
            <person name="Ugolini M."/>
            <person name="Chourrout P."/>
            <person name="Nishida H."/>
            <person name="Aasland R."/>
            <person name="Huzurbazar S."/>
            <person name="Westhof E."/>
            <person name="Delsuc F."/>
            <person name="Lehrach H."/>
            <person name="Reinhardt R."/>
            <person name="Weissenbach J."/>
            <person name="Roy S.W."/>
            <person name="Artiguenave F."/>
            <person name="Postlethwait J.H."/>
            <person name="Manak J.R."/>
            <person name="Thompson E.M."/>
            <person name="Jaillon O."/>
            <person name="Du Pasquier L."/>
            <person name="Boudinot P."/>
            <person name="Liberles D.A."/>
            <person name="Volff J.N."/>
            <person name="Philippe H."/>
            <person name="Lenhard B."/>
            <person name="Roest Crollius H."/>
            <person name="Wincker P."/>
            <person name="Chourrout D."/>
        </authorList>
    </citation>
    <scope>NUCLEOTIDE SEQUENCE [LARGE SCALE GENOMIC DNA]</scope>
</reference>
<keyword evidence="2" id="KW-1185">Reference proteome</keyword>
<evidence type="ECO:0000313" key="1">
    <source>
        <dbReference type="EMBL" id="CBY07414.1"/>
    </source>
</evidence>
<name>E4X296_OIKDI</name>
<proteinExistence type="predicted"/>